<evidence type="ECO:0000256" key="5">
    <source>
        <dbReference type="ARBA" id="ARBA00022737"/>
    </source>
</evidence>
<dbReference type="InterPro" id="IPR051716">
    <property type="entry name" value="Plant_RL_S/T_kinase"/>
</dbReference>
<dbReference type="FunFam" id="3.80.10.10:FF:000129">
    <property type="entry name" value="Leucine-rich repeat receptor-like kinase"/>
    <property type="match status" value="1"/>
</dbReference>
<keyword evidence="8 11" id="KW-1133">Transmembrane helix</keyword>
<evidence type="ECO:0000256" key="10">
    <source>
        <dbReference type="SAM" id="MobiDB-lite"/>
    </source>
</evidence>
<evidence type="ECO:0000256" key="2">
    <source>
        <dbReference type="ARBA" id="ARBA00022614"/>
    </source>
</evidence>
<gene>
    <name evidence="12" type="ORF">BCR44DRAFT_1041158</name>
</gene>
<evidence type="ECO:0000313" key="12">
    <source>
        <dbReference type="EMBL" id="ORZ37171.1"/>
    </source>
</evidence>
<protein>
    <recommendedName>
        <fullName evidence="14">L domain-like protein</fullName>
    </recommendedName>
</protein>
<sequence>MSSSIDQCGILASILTELRYPGQIWSGNSCCGWATLTTMSRGSTELRSRVHVECSGDGAIEKIILPRKGLTGKIPAAFAQLPRLKGIFLDENQLEGSIPSQLGSLRNLEELFLNSNKLSGAIPPSLGRLSALKKLYLDDNGLTDDLPQELGDLDNLNDLHVHQNRLSGTIPDTLGKMRSLNSLRLQSNQFRGTIPSQISQLKTLGVFLAHDNRLTGPVTSLPVVSNECTILNPLGDTNKFDCLASTVNRQGTCYSNLVLANLSTCTTATSSAAATTAPTTTPGTSNTASAPPTADTSTSATSGLSVPILLAALCGPLALALVFAVFVRRWYRRRRRRNGGAAADDREESKQSPTGPDSGFASQACGDPTAAGFTNKMRYKPESESVVVGAQHVVSIGQVGHKGVVTQQGAAETLDRLYLPAHAPVVQEQGAPGATGRRGGQVNGSKVVENQNDEVLYIA</sequence>
<dbReference type="SMART" id="SM00369">
    <property type="entry name" value="LRR_TYP"/>
    <property type="match status" value="3"/>
</dbReference>
<dbReference type="EMBL" id="MCFL01000013">
    <property type="protein sequence ID" value="ORZ37171.1"/>
    <property type="molecule type" value="Genomic_DNA"/>
</dbReference>
<name>A0A1Y2HTR6_9FUNG</name>
<dbReference type="OrthoDB" id="676979at2759"/>
<reference evidence="12 13" key="1">
    <citation type="submission" date="2016-07" db="EMBL/GenBank/DDBJ databases">
        <title>Pervasive Adenine N6-methylation of Active Genes in Fungi.</title>
        <authorList>
            <consortium name="DOE Joint Genome Institute"/>
            <person name="Mondo S.J."/>
            <person name="Dannebaum R.O."/>
            <person name="Kuo R.C."/>
            <person name="Labutti K."/>
            <person name="Haridas S."/>
            <person name="Kuo A."/>
            <person name="Salamov A."/>
            <person name="Ahrendt S.R."/>
            <person name="Lipzen A."/>
            <person name="Sullivan W."/>
            <person name="Andreopoulos W.B."/>
            <person name="Clum A."/>
            <person name="Lindquist E."/>
            <person name="Daum C."/>
            <person name="Ramamoorthy G.K."/>
            <person name="Gryganskyi A."/>
            <person name="Culley D."/>
            <person name="Magnuson J.K."/>
            <person name="James T.Y."/>
            <person name="O'Malley M.A."/>
            <person name="Stajich J.E."/>
            <person name="Spatafora J.W."/>
            <person name="Visel A."/>
            <person name="Grigoriev I.V."/>
        </authorList>
    </citation>
    <scope>NUCLEOTIDE SEQUENCE [LARGE SCALE GENOMIC DNA]</scope>
    <source>
        <strain evidence="12 13">PL171</strain>
    </source>
</reference>
<dbReference type="GO" id="GO:0005524">
    <property type="term" value="F:ATP binding"/>
    <property type="evidence" value="ECO:0007669"/>
    <property type="project" value="UniProtKB-KW"/>
</dbReference>
<dbReference type="SUPFAM" id="SSF52058">
    <property type="entry name" value="L domain-like"/>
    <property type="match status" value="1"/>
</dbReference>
<evidence type="ECO:0008006" key="14">
    <source>
        <dbReference type="Google" id="ProtNLM"/>
    </source>
</evidence>
<comment type="subcellular location">
    <subcellularLocation>
        <location evidence="1">Membrane</location>
        <topology evidence="1">Single-pass membrane protein</topology>
    </subcellularLocation>
</comment>
<dbReference type="GO" id="GO:0016020">
    <property type="term" value="C:membrane"/>
    <property type="evidence" value="ECO:0007669"/>
    <property type="project" value="UniProtKB-SubCell"/>
</dbReference>
<evidence type="ECO:0000256" key="8">
    <source>
        <dbReference type="ARBA" id="ARBA00022989"/>
    </source>
</evidence>
<comment type="caution">
    <text evidence="12">The sequence shown here is derived from an EMBL/GenBank/DDBJ whole genome shotgun (WGS) entry which is preliminary data.</text>
</comment>
<dbReference type="PANTHER" id="PTHR48053">
    <property type="entry name" value="LEUCINE RICH REPEAT FAMILY PROTEIN, EXPRESSED"/>
    <property type="match status" value="1"/>
</dbReference>
<evidence type="ECO:0000256" key="1">
    <source>
        <dbReference type="ARBA" id="ARBA00004167"/>
    </source>
</evidence>
<evidence type="ECO:0000256" key="11">
    <source>
        <dbReference type="SAM" id="Phobius"/>
    </source>
</evidence>
<feature type="region of interest" description="Disordered" evidence="10">
    <location>
        <begin position="336"/>
        <end position="367"/>
    </location>
</feature>
<dbReference type="FunFam" id="3.80.10.10:FF:000041">
    <property type="entry name" value="LRR receptor-like serine/threonine-protein kinase ERECTA"/>
    <property type="match status" value="1"/>
</dbReference>
<evidence type="ECO:0000313" key="13">
    <source>
        <dbReference type="Proteomes" id="UP000193411"/>
    </source>
</evidence>
<keyword evidence="4" id="KW-0732">Signal</keyword>
<dbReference type="Proteomes" id="UP000193411">
    <property type="component" value="Unassembled WGS sequence"/>
</dbReference>
<dbReference type="PANTHER" id="PTHR48053:SF71">
    <property type="entry name" value="LEUCINE RICH REPEAT FAMILY PROTEIN, EXPRESSED"/>
    <property type="match status" value="1"/>
</dbReference>
<dbReference type="InterPro" id="IPR001611">
    <property type="entry name" value="Leu-rich_rpt"/>
</dbReference>
<keyword evidence="5" id="KW-0677">Repeat</keyword>
<feature type="transmembrane region" description="Helical" evidence="11">
    <location>
        <begin position="304"/>
        <end position="327"/>
    </location>
</feature>
<dbReference type="Gene3D" id="3.80.10.10">
    <property type="entry name" value="Ribonuclease Inhibitor"/>
    <property type="match status" value="2"/>
</dbReference>
<proteinExistence type="predicted"/>
<dbReference type="InterPro" id="IPR032675">
    <property type="entry name" value="LRR_dom_sf"/>
</dbReference>
<keyword evidence="13" id="KW-1185">Reference proteome</keyword>
<keyword evidence="6" id="KW-0547">Nucleotide-binding</keyword>
<evidence type="ECO:0000256" key="4">
    <source>
        <dbReference type="ARBA" id="ARBA00022729"/>
    </source>
</evidence>
<evidence type="ECO:0000256" key="9">
    <source>
        <dbReference type="ARBA" id="ARBA00023136"/>
    </source>
</evidence>
<dbReference type="AlphaFoldDB" id="A0A1Y2HTR6"/>
<dbReference type="Pfam" id="PF13855">
    <property type="entry name" value="LRR_8"/>
    <property type="match status" value="2"/>
</dbReference>
<dbReference type="STRING" id="765915.A0A1Y2HTR6"/>
<keyword evidence="7" id="KW-0067">ATP-binding</keyword>
<evidence type="ECO:0000256" key="3">
    <source>
        <dbReference type="ARBA" id="ARBA00022692"/>
    </source>
</evidence>
<keyword evidence="2" id="KW-0433">Leucine-rich repeat</keyword>
<evidence type="ECO:0000256" key="7">
    <source>
        <dbReference type="ARBA" id="ARBA00022840"/>
    </source>
</evidence>
<feature type="region of interest" description="Disordered" evidence="10">
    <location>
        <begin position="272"/>
        <end position="298"/>
    </location>
</feature>
<accession>A0A1Y2HTR6</accession>
<keyword evidence="9 11" id="KW-0472">Membrane</keyword>
<keyword evidence="3 11" id="KW-0812">Transmembrane</keyword>
<evidence type="ECO:0000256" key="6">
    <source>
        <dbReference type="ARBA" id="ARBA00022741"/>
    </source>
</evidence>
<organism evidence="12 13">
    <name type="scientific">Catenaria anguillulae PL171</name>
    <dbReference type="NCBI Taxonomy" id="765915"/>
    <lineage>
        <taxon>Eukaryota</taxon>
        <taxon>Fungi</taxon>
        <taxon>Fungi incertae sedis</taxon>
        <taxon>Blastocladiomycota</taxon>
        <taxon>Blastocladiomycetes</taxon>
        <taxon>Blastocladiales</taxon>
        <taxon>Catenariaceae</taxon>
        <taxon>Catenaria</taxon>
    </lineage>
</organism>
<dbReference type="InterPro" id="IPR003591">
    <property type="entry name" value="Leu-rich_rpt_typical-subtyp"/>
</dbReference>